<evidence type="ECO:0000256" key="8">
    <source>
        <dbReference type="HAMAP-Rule" id="MF_00201"/>
    </source>
</evidence>
<evidence type="ECO:0000256" key="5">
    <source>
        <dbReference type="ARBA" id="ARBA00023172"/>
    </source>
</evidence>
<comment type="similarity">
    <text evidence="2 8">Belongs to the RecO family.</text>
</comment>
<dbReference type="PANTHER" id="PTHR33991:SF1">
    <property type="entry name" value="DNA REPAIR PROTEIN RECO"/>
    <property type="match status" value="1"/>
</dbReference>
<dbReference type="OrthoDB" id="9804792at2"/>
<dbReference type="InterPro" id="IPR012340">
    <property type="entry name" value="NA-bd_OB-fold"/>
</dbReference>
<comment type="caution">
    <text evidence="10">The sequence shown here is derived from an EMBL/GenBank/DDBJ whole genome shotgun (WGS) entry which is preliminary data.</text>
</comment>
<keyword evidence="4 8" id="KW-0227">DNA damage</keyword>
<evidence type="ECO:0000259" key="9">
    <source>
        <dbReference type="Pfam" id="PF11967"/>
    </source>
</evidence>
<dbReference type="InterPro" id="IPR042242">
    <property type="entry name" value="RecO_C"/>
</dbReference>
<accession>A0A0W0Z6W7</accession>
<dbReference type="NCBIfam" id="TIGR00613">
    <property type="entry name" value="reco"/>
    <property type="match status" value="1"/>
</dbReference>
<dbReference type="HAMAP" id="MF_00201">
    <property type="entry name" value="RecO"/>
    <property type="match status" value="1"/>
</dbReference>
<gene>
    <name evidence="8 10" type="primary">recO</name>
    <name evidence="10" type="ORF">Lspi_1032</name>
</gene>
<evidence type="ECO:0000256" key="4">
    <source>
        <dbReference type="ARBA" id="ARBA00022763"/>
    </source>
</evidence>
<proteinExistence type="inferred from homology"/>
<evidence type="ECO:0000313" key="11">
    <source>
        <dbReference type="Proteomes" id="UP000054877"/>
    </source>
</evidence>
<dbReference type="GO" id="GO:0043590">
    <property type="term" value="C:bacterial nucleoid"/>
    <property type="evidence" value="ECO:0007669"/>
    <property type="project" value="TreeGrafter"/>
</dbReference>
<dbReference type="PANTHER" id="PTHR33991">
    <property type="entry name" value="DNA REPAIR PROTEIN RECO"/>
    <property type="match status" value="1"/>
</dbReference>
<sequence>MTTENHEAWLLHKRPSGDSSTQVTFFTREQGILHCLYRGGRTPKRQAALQVFTRLWVAVDSRNDWHYVRSLENVSASMALSGLSLFAGLYLNELLFHTLAPSDSHSGLFDRYYRTLQGLSISNNRLAIEALLRQFEVALLAACGYFLELGQDADSGRFIEEQACYHFIAGKGLVRAEKGLSGKDILSFARGRLDDVQVLKTAKLIMRQAIDHMLGGRELKSRTLFLGVQKLKS</sequence>
<reference evidence="10 11" key="1">
    <citation type="submission" date="2015-11" db="EMBL/GenBank/DDBJ databases">
        <title>Genomic analysis of 38 Legionella species identifies large and diverse effector repertoires.</title>
        <authorList>
            <person name="Burstein D."/>
            <person name="Amaro F."/>
            <person name="Zusman T."/>
            <person name="Lifshitz Z."/>
            <person name="Cohen O."/>
            <person name="Gilbert J.A."/>
            <person name="Pupko T."/>
            <person name="Shuman H.A."/>
            <person name="Segal G."/>
        </authorList>
    </citation>
    <scope>NUCLEOTIDE SEQUENCE [LARGE SCALE GENOMIC DNA]</scope>
    <source>
        <strain evidence="10 11">Mt.St.Helens-9</strain>
    </source>
</reference>
<dbReference type="Gene3D" id="1.20.1440.120">
    <property type="entry name" value="Recombination protein O, C-terminal domain"/>
    <property type="match status" value="1"/>
</dbReference>
<keyword evidence="11" id="KW-1185">Reference proteome</keyword>
<organism evidence="10 11">
    <name type="scientific">Legionella spiritensis</name>
    <dbReference type="NCBI Taxonomy" id="452"/>
    <lineage>
        <taxon>Bacteria</taxon>
        <taxon>Pseudomonadati</taxon>
        <taxon>Pseudomonadota</taxon>
        <taxon>Gammaproteobacteria</taxon>
        <taxon>Legionellales</taxon>
        <taxon>Legionellaceae</taxon>
        <taxon>Legionella</taxon>
    </lineage>
</organism>
<evidence type="ECO:0000256" key="6">
    <source>
        <dbReference type="ARBA" id="ARBA00023204"/>
    </source>
</evidence>
<dbReference type="InterPro" id="IPR003717">
    <property type="entry name" value="RecO"/>
</dbReference>
<feature type="domain" description="DNA replication/recombination mediator RecO N-terminal" evidence="9">
    <location>
        <begin position="1"/>
        <end position="72"/>
    </location>
</feature>
<keyword evidence="5 8" id="KW-0233">DNA recombination</keyword>
<evidence type="ECO:0000256" key="1">
    <source>
        <dbReference type="ARBA" id="ARBA00003065"/>
    </source>
</evidence>
<evidence type="ECO:0000313" key="10">
    <source>
        <dbReference type="EMBL" id="KTD64865.1"/>
    </source>
</evidence>
<evidence type="ECO:0000256" key="3">
    <source>
        <dbReference type="ARBA" id="ARBA00021310"/>
    </source>
</evidence>
<dbReference type="AlphaFoldDB" id="A0A0W0Z6W7"/>
<dbReference type="Pfam" id="PF02565">
    <property type="entry name" value="RecO_C"/>
    <property type="match status" value="1"/>
</dbReference>
<dbReference type="InterPro" id="IPR037278">
    <property type="entry name" value="ARFGAP/RecO"/>
</dbReference>
<evidence type="ECO:0000256" key="2">
    <source>
        <dbReference type="ARBA" id="ARBA00007452"/>
    </source>
</evidence>
<evidence type="ECO:0000256" key="7">
    <source>
        <dbReference type="ARBA" id="ARBA00033409"/>
    </source>
</evidence>
<comment type="function">
    <text evidence="1 8">Involved in DNA repair and RecF pathway recombination.</text>
</comment>
<dbReference type="GO" id="GO:0006310">
    <property type="term" value="P:DNA recombination"/>
    <property type="evidence" value="ECO:0007669"/>
    <property type="project" value="UniProtKB-UniRule"/>
</dbReference>
<name>A0A0W0Z6W7_LEGSP</name>
<dbReference type="GO" id="GO:0006302">
    <property type="term" value="P:double-strand break repair"/>
    <property type="evidence" value="ECO:0007669"/>
    <property type="project" value="TreeGrafter"/>
</dbReference>
<dbReference type="EMBL" id="LNYX01000012">
    <property type="protein sequence ID" value="KTD64865.1"/>
    <property type="molecule type" value="Genomic_DNA"/>
</dbReference>
<dbReference type="Pfam" id="PF11967">
    <property type="entry name" value="RecO_N"/>
    <property type="match status" value="1"/>
</dbReference>
<dbReference type="SUPFAM" id="SSF57863">
    <property type="entry name" value="ArfGap/RecO-like zinc finger"/>
    <property type="match status" value="1"/>
</dbReference>
<dbReference type="InterPro" id="IPR022572">
    <property type="entry name" value="DNA_rep/recomb_RecO_N"/>
</dbReference>
<protein>
    <recommendedName>
        <fullName evidence="3 8">DNA repair protein RecO</fullName>
    </recommendedName>
    <alternativeName>
        <fullName evidence="7 8">Recombination protein O</fullName>
    </alternativeName>
</protein>
<dbReference type="Gene3D" id="2.40.50.140">
    <property type="entry name" value="Nucleic acid-binding proteins"/>
    <property type="match status" value="1"/>
</dbReference>
<dbReference type="RefSeq" id="WP_058482965.1">
    <property type="nucleotide sequence ID" value="NZ_CAAAII010000003.1"/>
</dbReference>
<dbReference type="PATRIC" id="fig|452.5.peg.1130"/>
<dbReference type="Proteomes" id="UP000054877">
    <property type="component" value="Unassembled WGS sequence"/>
</dbReference>
<keyword evidence="6 8" id="KW-0234">DNA repair</keyword>
<dbReference type="STRING" id="452.Lspi_1032"/>
<dbReference type="SUPFAM" id="SSF50249">
    <property type="entry name" value="Nucleic acid-binding proteins"/>
    <property type="match status" value="1"/>
</dbReference>